<dbReference type="FunFam" id="2.40.50.700:FF:000001">
    <property type="entry name" value="Exosome complex exonuclease exoribonuclease (Rrp44)"/>
    <property type="match status" value="1"/>
</dbReference>
<dbReference type="SMART" id="SM00955">
    <property type="entry name" value="RNB"/>
    <property type="match status" value="1"/>
</dbReference>
<organism evidence="14 15">
    <name type="scientific">Parastrongyloides trichosuri</name>
    <name type="common">Possum-specific nematode worm</name>
    <dbReference type="NCBI Taxonomy" id="131310"/>
    <lineage>
        <taxon>Eukaryota</taxon>
        <taxon>Metazoa</taxon>
        <taxon>Ecdysozoa</taxon>
        <taxon>Nematoda</taxon>
        <taxon>Chromadorea</taxon>
        <taxon>Rhabditida</taxon>
        <taxon>Tylenchina</taxon>
        <taxon>Panagrolaimomorpha</taxon>
        <taxon>Strongyloidoidea</taxon>
        <taxon>Strongyloididae</taxon>
        <taxon>Parastrongyloides</taxon>
    </lineage>
</organism>
<keyword evidence="7" id="KW-0269">Exonuclease</keyword>
<evidence type="ECO:0000256" key="10">
    <source>
        <dbReference type="ARBA" id="ARBA00077221"/>
    </source>
</evidence>
<dbReference type="GO" id="GO:0000176">
    <property type="term" value="C:nuclear exosome (RNase complex)"/>
    <property type="evidence" value="ECO:0007669"/>
    <property type="project" value="TreeGrafter"/>
</dbReference>
<evidence type="ECO:0000256" key="3">
    <source>
        <dbReference type="ARBA" id="ARBA00022552"/>
    </source>
</evidence>
<dbReference type="WBParaSite" id="PTRK_0001737000.1">
    <property type="protein sequence ID" value="PTRK_0001737000.1"/>
    <property type="gene ID" value="PTRK_0001737000"/>
</dbReference>
<dbReference type="PROSITE" id="PS01175">
    <property type="entry name" value="RIBONUCLEASE_II"/>
    <property type="match status" value="1"/>
</dbReference>
<feature type="domain" description="RNB" evidence="13">
    <location>
        <begin position="482"/>
        <end position="817"/>
    </location>
</feature>
<dbReference type="Gene3D" id="2.40.50.140">
    <property type="entry name" value="Nucleic acid-binding proteins"/>
    <property type="match status" value="1"/>
</dbReference>
<keyword evidence="6" id="KW-0271">Exosome</keyword>
<dbReference type="Pfam" id="PF00773">
    <property type="entry name" value="RNB"/>
    <property type="match status" value="1"/>
</dbReference>
<evidence type="ECO:0000256" key="12">
    <source>
        <dbReference type="RuleBase" id="RU003901"/>
    </source>
</evidence>
<dbReference type="InterPro" id="IPR001900">
    <property type="entry name" value="RNase_II/R"/>
</dbReference>
<dbReference type="GO" id="GO:0000175">
    <property type="term" value="F:3'-5'-RNA exonuclease activity"/>
    <property type="evidence" value="ECO:0007669"/>
    <property type="project" value="UniProtKB-ARBA"/>
</dbReference>
<keyword evidence="3" id="KW-0698">rRNA processing</keyword>
<dbReference type="GO" id="GO:0003723">
    <property type="term" value="F:RNA binding"/>
    <property type="evidence" value="ECO:0007669"/>
    <property type="project" value="UniProtKB-KW"/>
</dbReference>
<dbReference type="Gene3D" id="2.40.50.700">
    <property type="match status" value="1"/>
</dbReference>
<protein>
    <recommendedName>
        <fullName evidence="10">Protein DIS3 homolog</fullName>
    </recommendedName>
    <alternativeName>
        <fullName evidence="11">Ribosomal RNA-processing protein 44</fullName>
    </alternativeName>
</protein>
<dbReference type="GO" id="GO:0006364">
    <property type="term" value="P:rRNA processing"/>
    <property type="evidence" value="ECO:0007669"/>
    <property type="project" value="UniProtKB-KW"/>
</dbReference>
<dbReference type="Pfam" id="PF17215">
    <property type="entry name" value="Rrp44_S1"/>
    <property type="match status" value="1"/>
</dbReference>
<evidence type="ECO:0000256" key="9">
    <source>
        <dbReference type="ARBA" id="ARBA00023242"/>
    </source>
</evidence>
<evidence type="ECO:0000256" key="8">
    <source>
        <dbReference type="ARBA" id="ARBA00022884"/>
    </source>
</evidence>
<dbReference type="PANTHER" id="PTHR23355">
    <property type="entry name" value="RIBONUCLEASE"/>
    <property type="match status" value="1"/>
</dbReference>
<dbReference type="InterPro" id="IPR050180">
    <property type="entry name" value="RNR_Ribonuclease"/>
</dbReference>
<comment type="subcellular location">
    <subcellularLocation>
        <location evidence="1">Nucleus</location>
    </subcellularLocation>
</comment>
<dbReference type="Pfam" id="PF17216">
    <property type="entry name" value="Rrp44_CSD1"/>
    <property type="match status" value="1"/>
</dbReference>
<evidence type="ECO:0000256" key="5">
    <source>
        <dbReference type="ARBA" id="ARBA00022801"/>
    </source>
</evidence>
<dbReference type="GO" id="GO:0000177">
    <property type="term" value="C:cytoplasmic exosome (RNase complex)"/>
    <property type="evidence" value="ECO:0007669"/>
    <property type="project" value="TreeGrafter"/>
</dbReference>
<dbReference type="InterPro" id="IPR033770">
    <property type="entry name" value="RRP44_S1"/>
</dbReference>
<evidence type="ECO:0000256" key="11">
    <source>
        <dbReference type="ARBA" id="ARBA00077930"/>
    </source>
</evidence>
<evidence type="ECO:0000256" key="6">
    <source>
        <dbReference type="ARBA" id="ARBA00022835"/>
    </source>
</evidence>
<dbReference type="AlphaFoldDB" id="A0A0N5A633"/>
<evidence type="ECO:0000259" key="13">
    <source>
        <dbReference type="SMART" id="SM00955"/>
    </source>
</evidence>
<dbReference type="InterPro" id="IPR022966">
    <property type="entry name" value="RNase_II/R_CS"/>
</dbReference>
<dbReference type="InterPro" id="IPR041505">
    <property type="entry name" value="Dis3_CSD2"/>
</dbReference>
<keyword evidence="4" id="KW-0540">Nuclease</keyword>
<dbReference type="STRING" id="131310.A0A0N5A633"/>
<keyword evidence="5" id="KW-0378">Hydrolase</keyword>
<dbReference type="InterPro" id="IPR033771">
    <property type="entry name" value="Rrp44_CSD1"/>
</dbReference>
<keyword evidence="14" id="KW-1185">Reference proteome</keyword>
<evidence type="ECO:0000256" key="1">
    <source>
        <dbReference type="ARBA" id="ARBA00004123"/>
    </source>
</evidence>
<dbReference type="Gene3D" id="2.40.50.690">
    <property type="match status" value="1"/>
</dbReference>
<evidence type="ECO:0000313" key="14">
    <source>
        <dbReference type="Proteomes" id="UP000038045"/>
    </source>
</evidence>
<dbReference type="GO" id="GO:0004519">
    <property type="term" value="F:endonuclease activity"/>
    <property type="evidence" value="ECO:0007669"/>
    <property type="project" value="TreeGrafter"/>
</dbReference>
<dbReference type="GO" id="GO:0016075">
    <property type="term" value="P:rRNA catabolic process"/>
    <property type="evidence" value="ECO:0007669"/>
    <property type="project" value="TreeGrafter"/>
</dbReference>
<name>A0A0N5A633_PARTI</name>
<dbReference type="Pfam" id="PF17849">
    <property type="entry name" value="OB_Dis3"/>
    <property type="match status" value="1"/>
</dbReference>
<evidence type="ECO:0000256" key="4">
    <source>
        <dbReference type="ARBA" id="ARBA00022722"/>
    </source>
</evidence>
<dbReference type="GO" id="GO:0071031">
    <property type="term" value="P:nuclear mRNA surveillance of mRNA 3'-end processing"/>
    <property type="evidence" value="ECO:0007669"/>
    <property type="project" value="TreeGrafter"/>
</dbReference>
<dbReference type="Gene3D" id="3.40.50.1010">
    <property type="entry name" value="5'-nuclease"/>
    <property type="match status" value="1"/>
</dbReference>
<proteinExistence type="inferred from homology"/>
<dbReference type="Proteomes" id="UP000038045">
    <property type="component" value="Unplaced"/>
</dbReference>
<keyword evidence="8" id="KW-0694">RNA-binding</keyword>
<dbReference type="SUPFAM" id="SSF50249">
    <property type="entry name" value="Nucleic acid-binding proteins"/>
    <property type="match status" value="3"/>
</dbReference>
<evidence type="ECO:0000256" key="7">
    <source>
        <dbReference type="ARBA" id="ARBA00022839"/>
    </source>
</evidence>
<sequence length="955" mass="109640">MYCSNVNLNIKSHGAFSTRINKTLHLLSGSQRFRVKVTEKFLREKIICGLKDCATCKSTNIYCDTDTAKPCLEPEFNAGINKLIEDPHVLIFDQDLFVSAYDLVDFEGIDNVVFCHSQIEELVKIHRKAGRQVIAECLKDDNRVFEILDDICEHTFVPLPAGKKLNTKFNALVISVANYLIKHWMESNIQIRPIILCATVDNRDKIREIYKDCYTINEYGEASSDDDLKDRLKSLEIFYVDDFQYPPYLDTLELEDGIRKGEIRQGTFELSRENKNEGWINMSEEEKILIKGRECINRACNKDIVFYRILPKEQWMAPDNSIVIDVSDELKEEDAKAEELLDAPVLKKVKIDDENEKVCSGQVVGVKSRAWRNLCGVLMPRTGNGDNCLFLPADPAYPKVRVRVNRYDEICGKRIIVKVDEWPSNSRYPIGHYVRMIGAAGDINVENEVILLEHDIPYLPFSEQVNECLPKLPWTPNLDNDRVDIRDLLICSVDPDGCTDIDDALHCRWLEDKERYEVGVHIADVTAFVKPGTALDREAQYRSTSVYLCDRRIDMLPVLLSGNLCSLMPDVERYAFSVFWYFKKDFTLDIDIEPKFQKSLIKSKKKFTYHEAQAMHDDSSDNCELAQSLRSMMKISRILKDNRYMNGALTLASSEVRFEVDPETKQPVKVSSKNYVSTMSMIEEFMLLANCTVARKLIQHYPEFAVLRRHPQPAEKMFEPLKEIFNQINSHLEVGTGKSLSHSLDNAKKENEMTDTLLRMSATRCMTQALYFCAGSIESRMYKHFGLAVPEYTHFTSPIRRYADVMVHRLLSVIIGVEEFHKDFANKSRVMAATENMNYRHRNAQYASRASVFLNTLLYFKDKTETVDSYIMKVKSNGVQVFVPKYGFDSAIVVDSSKYPTGQDFLNSHNLKIFSQLRVIISTIKLMNGNMKIKLSLADDDVEVESAPLLEEDGY</sequence>
<comment type="similarity">
    <text evidence="2 12">Belongs to the RNR ribonuclease family.</text>
</comment>
<accession>A0A0N5A633</accession>
<dbReference type="PANTHER" id="PTHR23355:SF35">
    <property type="entry name" value="EXOSOME COMPLEX EXONUCLEASE RRP44"/>
    <property type="match status" value="1"/>
</dbReference>
<dbReference type="InterPro" id="IPR012340">
    <property type="entry name" value="NA-bd_OB-fold"/>
</dbReference>
<keyword evidence="9" id="KW-0539">Nucleus</keyword>
<reference evidence="15" key="1">
    <citation type="submission" date="2017-02" db="UniProtKB">
        <authorList>
            <consortium name="WormBaseParasite"/>
        </authorList>
    </citation>
    <scope>IDENTIFICATION</scope>
</reference>
<evidence type="ECO:0000313" key="15">
    <source>
        <dbReference type="WBParaSite" id="PTRK_0001737000.1"/>
    </source>
</evidence>
<evidence type="ECO:0000256" key="2">
    <source>
        <dbReference type="ARBA" id="ARBA00005785"/>
    </source>
</evidence>